<dbReference type="InterPro" id="IPR001647">
    <property type="entry name" value="HTH_TetR"/>
</dbReference>
<dbReference type="InterPro" id="IPR009057">
    <property type="entry name" value="Homeodomain-like_sf"/>
</dbReference>
<dbReference type="AlphaFoldDB" id="A0A932M1F8"/>
<protein>
    <submittedName>
        <fullName evidence="4">TetR/AcrR family transcriptional regulator</fullName>
    </submittedName>
</protein>
<dbReference type="PROSITE" id="PS01081">
    <property type="entry name" value="HTH_TETR_1"/>
    <property type="match status" value="1"/>
</dbReference>
<dbReference type="InterPro" id="IPR041490">
    <property type="entry name" value="KstR2_TetR_C"/>
</dbReference>
<dbReference type="Pfam" id="PF17932">
    <property type="entry name" value="TetR_C_24"/>
    <property type="match status" value="1"/>
</dbReference>
<dbReference type="EMBL" id="JACPSX010000198">
    <property type="protein sequence ID" value="MBI3015430.1"/>
    <property type="molecule type" value="Genomic_DNA"/>
</dbReference>
<dbReference type="InterPro" id="IPR023772">
    <property type="entry name" value="DNA-bd_HTH_TetR-type_CS"/>
</dbReference>
<dbReference type="Pfam" id="PF00440">
    <property type="entry name" value="TetR_N"/>
    <property type="match status" value="1"/>
</dbReference>
<evidence type="ECO:0000256" key="2">
    <source>
        <dbReference type="PROSITE-ProRule" id="PRU00335"/>
    </source>
</evidence>
<dbReference type="InterPro" id="IPR036271">
    <property type="entry name" value="Tet_transcr_reg_TetR-rel_C_sf"/>
</dbReference>
<keyword evidence="1 2" id="KW-0238">DNA-binding</keyword>
<dbReference type="PANTHER" id="PTHR43479:SF11">
    <property type="entry name" value="ACREF_ENVCD OPERON REPRESSOR-RELATED"/>
    <property type="match status" value="1"/>
</dbReference>
<dbReference type="InterPro" id="IPR050624">
    <property type="entry name" value="HTH-type_Tx_Regulator"/>
</dbReference>
<gene>
    <name evidence="4" type="ORF">HYY65_10300</name>
</gene>
<dbReference type="SUPFAM" id="SSF46689">
    <property type="entry name" value="Homeodomain-like"/>
    <property type="match status" value="1"/>
</dbReference>
<feature type="domain" description="HTH tetR-type" evidence="3">
    <location>
        <begin position="14"/>
        <end position="74"/>
    </location>
</feature>
<dbReference type="SUPFAM" id="SSF48498">
    <property type="entry name" value="Tetracyclin repressor-like, C-terminal domain"/>
    <property type="match status" value="1"/>
</dbReference>
<accession>A0A932M1F8</accession>
<dbReference type="PRINTS" id="PR00455">
    <property type="entry name" value="HTHTETR"/>
</dbReference>
<proteinExistence type="predicted"/>
<reference evidence="4" key="1">
    <citation type="submission" date="2020-07" db="EMBL/GenBank/DDBJ databases">
        <title>Huge and variable diversity of episymbiotic CPR bacteria and DPANN archaea in groundwater ecosystems.</title>
        <authorList>
            <person name="He C.Y."/>
            <person name="Keren R."/>
            <person name="Whittaker M."/>
            <person name="Farag I.F."/>
            <person name="Doudna J."/>
            <person name="Cate J.H.D."/>
            <person name="Banfield J.F."/>
        </authorList>
    </citation>
    <scope>NUCLEOTIDE SEQUENCE</scope>
    <source>
        <strain evidence="4">NC_groundwater_717_Ag_S-0.2um_59_8</strain>
    </source>
</reference>
<dbReference type="Proteomes" id="UP000741360">
    <property type="component" value="Unassembled WGS sequence"/>
</dbReference>
<evidence type="ECO:0000259" key="3">
    <source>
        <dbReference type="PROSITE" id="PS50977"/>
    </source>
</evidence>
<sequence length="229" mass="26366">MRMEPDNGTPDPYSDKLEPILKTAAKLIAEKGFDKASIRTLAQALDVSLASIYYYFKGKEEILFLIQDSALDNLLLSLRERLSQSQDPLARLYAFIHNHLTFALNYPNEHRVCATEIDRLSGEFQHRVAEKRRLYFQMVSSIYTEIQEKHDLSSDDTRAQVLCLFGALNWIHTWYQPEKDGDVNKLSLRILRVFAQGLSLTGRDKIPGLEEILQGISEQRIFRLGEALY</sequence>
<dbReference type="PROSITE" id="PS50977">
    <property type="entry name" value="HTH_TETR_2"/>
    <property type="match status" value="1"/>
</dbReference>
<dbReference type="Gene3D" id="1.10.10.60">
    <property type="entry name" value="Homeodomain-like"/>
    <property type="match status" value="1"/>
</dbReference>
<feature type="DNA-binding region" description="H-T-H motif" evidence="2">
    <location>
        <begin position="37"/>
        <end position="56"/>
    </location>
</feature>
<dbReference type="Gene3D" id="1.10.357.10">
    <property type="entry name" value="Tetracycline Repressor, domain 2"/>
    <property type="match status" value="1"/>
</dbReference>
<dbReference type="PANTHER" id="PTHR43479">
    <property type="entry name" value="ACREF/ENVCD OPERON REPRESSOR-RELATED"/>
    <property type="match status" value="1"/>
</dbReference>
<evidence type="ECO:0000313" key="4">
    <source>
        <dbReference type="EMBL" id="MBI3015430.1"/>
    </source>
</evidence>
<evidence type="ECO:0000256" key="1">
    <source>
        <dbReference type="ARBA" id="ARBA00023125"/>
    </source>
</evidence>
<evidence type="ECO:0000313" key="5">
    <source>
        <dbReference type="Proteomes" id="UP000741360"/>
    </source>
</evidence>
<dbReference type="GO" id="GO:0003677">
    <property type="term" value="F:DNA binding"/>
    <property type="evidence" value="ECO:0007669"/>
    <property type="project" value="UniProtKB-UniRule"/>
</dbReference>
<organism evidence="4 5">
    <name type="scientific">Tectimicrobiota bacterium</name>
    <dbReference type="NCBI Taxonomy" id="2528274"/>
    <lineage>
        <taxon>Bacteria</taxon>
        <taxon>Pseudomonadati</taxon>
        <taxon>Nitrospinota/Tectimicrobiota group</taxon>
        <taxon>Candidatus Tectimicrobiota</taxon>
    </lineage>
</organism>
<comment type="caution">
    <text evidence="4">The sequence shown here is derived from an EMBL/GenBank/DDBJ whole genome shotgun (WGS) entry which is preliminary data.</text>
</comment>
<name>A0A932M1F8_UNCTE</name>